<dbReference type="Pfam" id="PF00111">
    <property type="entry name" value="Fer2"/>
    <property type="match status" value="1"/>
</dbReference>
<keyword evidence="1" id="KW-0001">2Fe-2S</keyword>
<dbReference type="PROSITE" id="PS51340">
    <property type="entry name" value="MOSC"/>
    <property type="match status" value="1"/>
</dbReference>
<accession>A0AB34FYB5</accession>
<feature type="domain" description="MOSC" evidence="5">
    <location>
        <begin position="444"/>
        <end position="583"/>
    </location>
</feature>
<evidence type="ECO:0000313" key="7">
    <source>
        <dbReference type="EMBL" id="KAJ6443321.1"/>
    </source>
</evidence>
<dbReference type="Gene3D" id="2.40.30.10">
    <property type="entry name" value="Translation factors"/>
    <property type="match status" value="1"/>
</dbReference>
<organism evidence="7 8">
    <name type="scientific">Purpureocillium lavendulum</name>
    <dbReference type="NCBI Taxonomy" id="1247861"/>
    <lineage>
        <taxon>Eukaryota</taxon>
        <taxon>Fungi</taxon>
        <taxon>Dikarya</taxon>
        <taxon>Ascomycota</taxon>
        <taxon>Pezizomycotina</taxon>
        <taxon>Sordariomycetes</taxon>
        <taxon>Hypocreomycetidae</taxon>
        <taxon>Hypocreales</taxon>
        <taxon>Ophiocordycipitaceae</taxon>
        <taxon>Purpureocillium</taxon>
    </lineage>
</organism>
<dbReference type="InterPro" id="IPR039261">
    <property type="entry name" value="FNR_nucleotide-bd"/>
</dbReference>
<dbReference type="SUPFAM" id="SSF50800">
    <property type="entry name" value="PK beta-barrel domain-like"/>
    <property type="match status" value="1"/>
</dbReference>
<dbReference type="InterPro" id="IPR017938">
    <property type="entry name" value="Riboflavin_synthase-like_b-brl"/>
</dbReference>
<keyword evidence="1" id="KW-0408">Iron</keyword>
<keyword evidence="1" id="KW-0479">Metal-binding</keyword>
<dbReference type="GO" id="GO:0030151">
    <property type="term" value="F:molybdenum ion binding"/>
    <property type="evidence" value="ECO:0007669"/>
    <property type="project" value="InterPro"/>
</dbReference>
<dbReference type="SUPFAM" id="SSF52343">
    <property type="entry name" value="Ferredoxin reductase-like, C-terminal NADP-linked domain"/>
    <property type="match status" value="1"/>
</dbReference>
<feature type="region of interest" description="Disordered" evidence="3">
    <location>
        <begin position="320"/>
        <end position="370"/>
    </location>
</feature>
<keyword evidence="8" id="KW-1185">Reference proteome</keyword>
<evidence type="ECO:0000259" key="5">
    <source>
        <dbReference type="PROSITE" id="PS51340"/>
    </source>
</evidence>
<keyword evidence="2" id="KW-0411">Iron-sulfur</keyword>
<feature type="domain" description="FAD-binding FR-type" evidence="6">
    <location>
        <begin position="643"/>
        <end position="752"/>
    </location>
</feature>
<proteinExistence type="predicted"/>
<evidence type="ECO:0000256" key="3">
    <source>
        <dbReference type="SAM" id="MobiDB-lite"/>
    </source>
</evidence>
<protein>
    <submittedName>
        <fullName evidence="7">Amphiphysin-like protein</fullName>
    </submittedName>
</protein>
<dbReference type="Proteomes" id="UP001163105">
    <property type="component" value="Unassembled WGS sequence"/>
</dbReference>
<dbReference type="PROSITE" id="PS51384">
    <property type="entry name" value="FAD_FR"/>
    <property type="match status" value="1"/>
</dbReference>
<evidence type="ECO:0000256" key="2">
    <source>
        <dbReference type="ARBA" id="ARBA00023014"/>
    </source>
</evidence>
<evidence type="ECO:0000256" key="1">
    <source>
        <dbReference type="ARBA" id="ARBA00022714"/>
    </source>
</evidence>
<dbReference type="CDD" id="cd00207">
    <property type="entry name" value="fer2"/>
    <property type="match status" value="1"/>
</dbReference>
<dbReference type="InterPro" id="IPR005163">
    <property type="entry name" value="Tri_helical_YiiM-like"/>
</dbReference>
<dbReference type="InterPro" id="IPR017927">
    <property type="entry name" value="FAD-bd_FR_type"/>
</dbReference>
<dbReference type="Pfam" id="PF03473">
    <property type="entry name" value="MOSC"/>
    <property type="match status" value="1"/>
</dbReference>
<evidence type="ECO:0000259" key="4">
    <source>
        <dbReference type="PROSITE" id="PS51085"/>
    </source>
</evidence>
<dbReference type="PROSITE" id="PS51085">
    <property type="entry name" value="2FE2S_FER_2"/>
    <property type="match status" value="1"/>
</dbReference>
<dbReference type="InterPro" id="IPR011037">
    <property type="entry name" value="Pyrv_Knase-like_insert_dom_sf"/>
</dbReference>
<name>A0AB34FYB5_9HYPO</name>
<dbReference type="SUPFAM" id="SSF54292">
    <property type="entry name" value="2Fe-2S ferredoxin-like"/>
    <property type="match status" value="1"/>
</dbReference>
<dbReference type="GO" id="GO:0051537">
    <property type="term" value="F:2 iron, 2 sulfur cluster binding"/>
    <property type="evidence" value="ECO:0007669"/>
    <property type="project" value="UniProtKB-KW"/>
</dbReference>
<comment type="caution">
    <text evidence="7">The sequence shown here is derived from an EMBL/GenBank/DDBJ whole genome shotgun (WGS) entry which is preliminary data.</text>
</comment>
<dbReference type="Gene3D" id="3.40.50.80">
    <property type="entry name" value="Nucleotide-binding domain of ferredoxin-NADP reductase (FNR) module"/>
    <property type="match status" value="1"/>
</dbReference>
<dbReference type="PANTHER" id="PTHR30212">
    <property type="entry name" value="PROTEIN YIIM"/>
    <property type="match status" value="1"/>
</dbReference>
<dbReference type="Gene3D" id="3.10.20.30">
    <property type="match status" value="1"/>
</dbReference>
<dbReference type="InterPro" id="IPR012675">
    <property type="entry name" value="Beta-grasp_dom_sf"/>
</dbReference>
<evidence type="ECO:0000313" key="8">
    <source>
        <dbReference type="Proteomes" id="UP001163105"/>
    </source>
</evidence>
<dbReference type="InterPro" id="IPR001041">
    <property type="entry name" value="2Fe-2S_ferredoxin-type"/>
</dbReference>
<dbReference type="PANTHER" id="PTHR30212:SF2">
    <property type="entry name" value="PROTEIN YIIM"/>
    <property type="match status" value="1"/>
</dbReference>
<dbReference type="PRINTS" id="PR00409">
    <property type="entry name" value="PHDIOXRDTASE"/>
</dbReference>
<dbReference type="PROSITE" id="PS00197">
    <property type="entry name" value="2FE2S_FER_1"/>
    <property type="match status" value="1"/>
</dbReference>
<dbReference type="AlphaFoldDB" id="A0AB34FYB5"/>
<dbReference type="EMBL" id="JAQHRD010000003">
    <property type="protein sequence ID" value="KAJ6443321.1"/>
    <property type="molecule type" value="Genomic_DNA"/>
</dbReference>
<evidence type="ECO:0000259" key="6">
    <source>
        <dbReference type="PROSITE" id="PS51384"/>
    </source>
</evidence>
<sequence length="956" mass="103964">MSLLLAADLLYQQGHLDDIEVLGVELLVLVEVLLLHLAAGVALVTLARLLGEEELVDDDAVGVDAVAGELLDHAFRLVEREELGDADADKGGEVGVLELGVYLGDGLAQRLELLHHVVEVLAVGQGAVGAEEAVEQRAVLRRQLGDLGEGLFEDRGELEEAEGVAGGGRVEDDGLVGEGLDLLEDFGKGHGLVDAGDLGGRRKNVSCQPMFRSRVDMKKEKGAGGTAKARSCIMPPMPPPMALRSSAPSAWPASRSCMLPLGSISMALRLSKPLTRRASLPNFCEKASERLWAGSVLMSRTERRTRASWMAREHDVVVLPTPPLPPTKIQRSERWSSSDCSDGSRASSAEMTAEDMVGGRAAGGGGGCGGGGRMEGRVAVVARAETLAWRMATRSGEAVSAIIMEPVVKVNLEDPFEVDTLLEIRTSGMKKMAGLNVESGIDKKLCPGPMRVGKLGLDGDEHDPTFHGGPDKAILGCKSPTRPSLELASSYPDRTDRFVPGGFGENFVTARMNERNVCIGDVISFGPELVLQVSLPRQPCFKLNHRFSLKNFAPVTYQTSRTGWYYRVVREGTVRVGDEIRLVERKWPKWTIERVQEYLHRTTDNLEMNQQLADVEALGEESRGQFRKRVAKALKRARAEPEDKWKDFKITGRKMETPRVVSLVLEAVTPDPEAELPLAGAHARIKLPNGLTRSYSIAAGGDSPFSVTDKFELGIALDEKSRGGSRYLHETAKVGDILQVGRITTGISFARSASNHCFIAGGIGITAFLPLIRGMDLIHLNYELHYAVRSADDIPFLDRLEPFKQNIVFYDKSKGERMDIKAIVKNLMWNSHLYVCGPNRMMEATKAAVDESGIPPEEVHYEAFAADISGDPFEVELSGKKGQVIRVGEDESLLEALRREVPDFPSSCEVGNCGTCKVTVKSGRVDHRGSALLPEEKETSMLACVSRGIGRIAIEV</sequence>
<dbReference type="GO" id="GO:0016491">
    <property type="term" value="F:oxidoreductase activity"/>
    <property type="evidence" value="ECO:0007669"/>
    <property type="project" value="InterPro"/>
</dbReference>
<dbReference type="InterPro" id="IPR052353">
    <property type="entry name" value="Benzoxazolinone_Detox_Enz"/>
</dbReference>
<dbReference type="InterPro" id="IPR005302">
    <property type="entry name" value="MoCF_Sase_C"/>
</dbReference>
<feature type="compositionally biased region" description="Low complexity" evidence="3">
    <location>
        <begin position="337"/>
        <end position="348"/>
    </location>
</feature>
<feature type="compositionally biased region" description="Gly residues" evidence="3">
    <location>
        <begin position="360"/>
        <end position="370"/>
    </location>
</feature>
<dbReference type="GO" id="GO:0030170">
    <property type="term" value="F:pyridoxal phosphate binding"/>
    <property type="evidence" value="ECO:0007669"/>
    <property type="project" value="InterPro"/>
</dbReference>
<reference evidence="7" key="1">
    <citation type="submission" date="2023-01" db="EMBL/GenBank/DDBJ databases">
        <title>The growth and conidiation of Purpureocillium lavendulum are regulated by nitrogen source and histone H3K14 acetylation.</title>
        <authorList>
            <person name="Tang P."/>
            <person name="Han J."/>
            <person name="Zhang C."/>
            <person name="Tang P."/>
            <person name="Qi F."/>
            <person name="Zhang K."/>
            <person name="Liang L."/>
        </authorList>
    </citation>
    <scope>NUCLEOTIDE SEQUENCE</scope>
    <source>
        <strain evidence="7">YMF1.00683</strain>
    </source>
</reference>
<feature type="domain" description="2Fe-2S ferredoxin-type" evidence="4">
    <location>
        <begin position="873"/>
        <end position="956"/>
    </location>
</feature>
<dbReference type="InterPro" id="IPR036010">
    <property type="entry name" value="2Fe-2S_ferredoxin-like_sf"/>
</dbReference>
<dbReference type="CDD" id="cd06185">
    <property type="entry name" value="PDR_like"/>
    <property type="match status" value="1"/>
</dbReference>
<dbReference type="Gene3D" id="2.40.33.20">
    <property type="entry name" value="PK beta-barrel domain-like"/>
    <property type="match status" value="1"/>
</dbReference>
<dbReference type="SUPFAM" id="SSF63380">
    <property type="entry name" value="Riboflavin synthase domain-like"/>
    <property type="match status" value="1"/>
</dbReference>
<dbReference type="InterPro" id="IPR006058">
    <property type="entry name" value="2Fe2S_fd_BS"/>
</dbReference>
<gene>
    <name evidence="7" type="ORF">O9K51_04500</name>
</gene>
<dbReference type="Pfam" id="PF03475">
    <property type="entry name" value="YiiM_3-alpha"/>
    <property type="match status" value="1"/>
</dbReference>